<organism evidence="2 3">
    <name type="scientific">Lactobacillus mulieris</name>
    <dbReference type="NCBI Taxonomy" id="2508708"/>
    <lineage>
        <taxon>Bacteria</taxon>
        <taxon>Bacillati</taxon>
        <taxon>Bacillota</taxon>
        <taxon>Bacilli</taxon>
        <taxon>Lactobacillales</taxon>
        <taxon>Lactobacillaceae</taxon>
        <taxon>Lactobacillus</taxon>
    </lineage>
</organism>
<dbReference type="Pfam" id="PF06114">
    <property type="entry name" value="Peptidase_M78"/>
    <property type="match status" value="1"/>
</dbReference>
<sequence>MMNNKFCYENHDWEMIENSALMTLKESSLHSFPISISSLLSENNVALRKYSSIARQRNMSIEELCDDLTTSDGLLLSKVNSKCNDIIAYNDTIASKPRIRFTLSHELGHKKLGHNNLASEPLTSLPENEYVFLEQEANFFAKNILVPLPCLYYIEQQTHRDLTANDIEFIFDVSKTASNNILNNYQKLSFPIKDEFLIYKFQESLNWWISMLNMIHKFNTAI</sequence>
<dbReference type="AlphaFoldDB" id="A0AAP3M2K8"/>
<evidence type="ECO:0000259" key="1">
    <source>
        <dbReference type="Pfam" id="PF06114"/>
    </source>
</evidence>
<feature type="domain" description="IrrE N-terminal-like" evidence="1">
    <location>
        <begin position="68"/>
        <end position="164"/>
    </location>
</feature>
<gene>
    <name evidence="2" type="ORF">L2422_00995</name>
</gene>
<reference evidence="2" key="1">
    <citation type="submission" date="2022-01" db="EMBL/GenBank/DDBJ databases">
        <title>VMRC isolate genome collection.</title>
        <authorList>
            <person name="France M."/>
            <person name="Rutt L."/>
            <person name="Humphrys M."/>
            <person name="Ravel J."/>
        </authorList>
    </citation>
    <scope>NUCLEOTIDE SEQUENCE</scope>
    <source>
        <strain evidence="2">C0127B5</strain>
    </source>
</reference>
<dbReference type="RefSeq" id="WP_265669071.1">
    <property type="nucleotide sequence ID" value="NZ_JAKHLF010000001.1"/>
</dbReference>
<name>A0AAP3M2K8_9LACO</name>
<dbReference type="InterPro" id="IPR010359">
    <property type="entry name" value="IrrE_HExxH"/>
</dbReference>
<proteinExistence type="predicted"/>
<comment type="caution">
    <text evidence="2">The sequence shown here is derived from an EMBL/GenBank/DDBJ whole genome shotgun (WGS) entry which is preliminary data.</text>
</comment>
<protein>
    <submittedName>
        <fullName evidence="2">ImmA/IrrE family metallo-endopeptidase</fullName>
    </submittedName>
</protein>
<evidence type="ECO:0000313" key="3">
    <source>
        <dbReference type="Proteomes" id="UP001213015"/>
    </source>
</evidence>
<dbReference type="EMBL" id="JAKHLF010000001">
    <property type="protein sequence ID" value="MCZ3844100.1"/>
    <property type="molecule type" value="Genomic_DNA"/>
</dbReference>
<dbReference type="Gene3D" id="1.10.10.2910">
    <property type="match status" value="1"/>
</dbReference>
<dbReference type="Proteomes" id="UP001213015">
    <property type="component" value="Unassembled WGS sequence"/>
</dbReference>
<evidence type="ECO:0000313" key="2">
    <source>
        <dbReference type="EMBL" id="MCZ3844100.1"/>
    </source>
</evidence>
<accession>A0AAP3M2K8</accession>